<dbReference type="AlphaFoldDB" id="A0A4R2BKM1"/>
<evidence type="ECO:0000313" key="2">
    <source>
        <dbReference type="EMBL" id="TCN26679.1"/>
    </source>
</evidence>
<keyword evidence="1" id="KW-0812">Transmembrane</keyword>
<comment type="caution">
    <text evidence="2">The sequence shown here is derived from an EMBL/GenBank/DDBJ whole genome shotgun (WGS) entry which is preliminary data.</text>
</comment>
<name>A0A4R2BKM1_9BACI</name>
<evidence type="ECO:0000256" key="1">
    <source>
        <dbReference type="SAM" id="Phobius"/>
    </source>
</evidence>
<dbReference type="Proteomes" id="UP000295689">
    <property type="component" value="Unassembled WGS sequence"/>
</dbReference>
<evidence type="ECO:0000313" key="3">
    <source>
        <dbReference type="Proteomes" id="UP000295689"/>
    </source>
</evidence>
<reference evidence="2 3" key="1">
    <citation type="journal article" date="2015" name="Stand. Genomic Sci.">
        <title>Genomic Encyclopedia of Bacterial and Archaeal Type Strains, Phase III: the genomes of soil and plant-associated and newly described type strains.</title>
        <authorList>
            <person name="Whitman W.B."/>
            <person name="Woyke T."/>
            <person name="Klenk H.P."/>
            <person name="Zhou Y."/>
            <person name="Lilburn T.G."/>
            <person name="Beck B.J."/>
            <person name="De Vos P."/>
            <person name="Vandamme P."/>
            <person name="Eisen J.A."/>
            <person name="Garrity G."/>
            <person name="Hugenholtz P."/>
            <person name="Kyrpides N.C."/>
        </authorList>
    </citation>
    <scope>NUCLEOTIDE SEQUENCE [LARGE SCALE GENOMIC DNA]</scope>
    <source>
        <strain evidence="2 3">CV53</strain>
    </source>
</reference>
<organism evidence="2 3">
    <name type="scientific">Mesobacillus foraminis</name>
    <dbReference type="NCBI Taxonomy" id="279826"/>
    <lineage>
        <taxon>Bacteria</taxon>
        <taxon>Bacillati</taxon>
        <taxon>Bacillota</taxon>
        <taxon>Bacilli</taxon>
        <taxon>Bacillales</taxon>
        <taxon>Bacillaceae</taxon>
        <taxon>Mesobacillus</taxon>
    </lineage>
</organism>
<sequence>MYHLLNFLYLFSVAAAFIIIFYYSFIKANPNKRQKY</sequence>
<proteinExistence type="predicted"/>
<feature type="transmembrane region" description="Helical" evidence="1">
    <location>
        <begin position="6"/>
        <end position="26"/>
    </location>
</feature>
<keyword evidence="1" id="KW-0472">Membrane</keyword>
<accession>A0A4R2BKM1</accession>
<keyword evidence="3" id="KW-1185">Reference proteome</keyword>
<keyword evidence="1" id="KW-1133">Transmembrane helix</keyword>
<dbReference type="EMBL" id="SLVV01000003">
    <property type="protein sequence ID" value="TCN26679.1"/>
    <property type="molecule type" value="Genomic_DNA"/>
</dbReference>
<gene>
    <name evidence="2" type="ORF">EV146_103202</name>
</gene>
<protein>
    <submittedName>
        <fullName evidence="2">Uncharacterized protein</fullName>
    </submittedName>
</protein>